<evidence type="ECO:0000313" key="3">
    <source>
        <dbReference type="Proteomes" id="UP000248916"/>
    </source>
</evidence>
<dbReference type="OrthoDB" id="9816061at2"/>
<feature type="signal peptide" evidence="1">
    <location>
        <begin position="1"/>
        <end position="23"/>
    </location>
</feature>
<dbReference type="Pfam" id="PF11604">
    <property type="entry name" value="CusF_Ec"/>
    <property type="match status" value="1"/>
</dbReference>
<feature type="chain" id="PRO_5016057666" evidence="1">
    <location>
        <begin position="24"/>
        <end position="94"/>
    </location>
</feature>
<dbReference type="Gene3D" id="2.40.50.320">
    <property type="entry name" value="Copper binding periplasmic protein CusF"/>
    <property type="match status" value="1"/>
</dbReference>
<sequence length="94" mass="9977">MKLLKLASTTTIALGLGLTMASAATFTKGTVKEVDAEAGKVTIIHEELVDLGMPAMTMVFSVADEAMMDDLSEGKDIEFVADRVEGKLTVVDLK</sequence>
<comment type="caution">
    <text evidence="2">The sequence shown here is derived from an EMBL/GenBank/DDBJ whole genome shotgun (WGS) entry which is preliminary data.</text>
</comment>
<protein>
    <submittedName>
        <fullName evidence="2">Cu/Ag efflux protein CusF</fullName>
    </submittedName>
</protein>
<evidence type="ECO:0000256" key="1">
    <source>
        <dbReference type="SAM" id="SignalP"/>
    </source>
</evidence>
<dbReference type="InterPro" id="IPR042230">
    <property type="entry name" value="CusF_sf"/>
</dbReference>
<keyword evidence="3" id="KW-1185">Reference proteome</keyword>
<name>A0A2W7MUR2_9RHOB</name>
<dbReference type="InterPro" id="IPR021647">
    <property type="entry name" value="CusF_Ec"/>
</dbReference>
<dbReference type="RefSeq" id="WP_111538861.1">
    <property type="nucleotide sequence ID" value="NZ_QKZL01000029.1"/>
</dbReference>
<dbReference type="Proteomes" id="UP000248916">
    <property type="component" value="Unassembled WGS sequence"/>
</dbReference>
<proteinExistence type="predicted"/>
<keyword evidence="1" id="KW-0732">Signal</keyword>
<gene>
    <name evidence="2" type="ORF">LX81_03855</name>
</gene>
<dbReference type="AlphaFoldDB" id="A0A2W7MUR2"/>
<accession>A0A2W7MUR2</accession>
<organism evidence="2 3">
    <name type="scientific">Palleronia aestuarii</name>
    <dbReference type="NCBI Taxonomy" id="568105"/>
    <lineage>
        <taxon>Bacteria</taxon>
        <taxon>Pseudomonadati</taxon>
        <taxon>Pseudomonadota</taxon>
        <taxon>Alphaproteobacteria</taxon>
        <taxon>Rhodobacterales</taxon>
        <taxon>Roseobacteraceae</taxon>
        <taxon>Palleronia</taxon>
    </lineage>
</organism>
<reference evidence="2 3" key="1">
    <citation type="submission" date="2018-06" db="EMBL/GenBank/DDBJ databases">
        <title>Genomic Encyclopedia of Archaeal and Bacterial Type Strains, Phase II (KMG-II): from individual species to whole genera.</title>
        <authorList>
            <person name="Goeker M."/>
        </authorList>
    </citation>
    <scope>NUCLEOTIDE SEQUENCE [LARGE SCALE GENOMIC DNA]</scope>
    <source>
        <strain evidence="2 3">DSM 22009</strain>
    </source>
</reference>
<evidence type="ECO:0000313" key="2">
    <source>
        <dbReference type="EMBL" id="PZX11778.1"/>
    </source>
</evidence>
<dbReference type="EMBL" id="QKZL01000029">
    <property type="protein sequence ID" value="PZX11778.1"/>
    <property type="molecule type" value="Genomic_DNA"/>
</dbReference>